<dbReference type="AlphaFoldDB" id="A0A9D4FTW6"/>
<protein>
    <submittedName>
        <fullName evidence="2">Uncharacterized protein</fullName>
    </submittedName>
</protein>
<reference evidence="2" key="1">
    <citation type="journal article" date="2019" name="bioRxiv">
        <title>The Genome of the Zebra Mussel, Dreissena polymorpha: A Resource for Invasive Species Research.</title>
        <authorList>
            <person name="McCartney M.A."/>
            <person name="Auch B."/>
            <person name="Kono T."/>
            <person name="Mallez S."/>
            <person name="Zhang Y."/>
            <person name="Obille A."/>
            <person name="Becker A."/>
            <person name="Abrahante J.E."/>
            <person name="Garbe J."/>
            <person name="Badalamenti J.P."/>
            <person name="Herman A."/>
            <person name="Mangelson H."/>
            <person name="Liachko I."/>
            <person name="Sullivan S."/>
            <person name="Sone E.D."/>
            <person name="Koren S."/>
            <person name="Silverstein K.A.T."/>
            <person name="Beckman K.B."/>
            <person name="Gohl D.M."/>
        </authorList>
    </citation>
    <scope>NUCLEOTIDE SEQUENCE</scope>
    <source>
        <strain evidence="2">Duluth1</strain>
        <tissue evidence="2">Whole animal</tissue>
    </source>
</reference>
<name>A0A9D4FTW6_DREPO</name>
<comment type="caution">
    <text evidence="2">The sequence shown here is derived from an EMBL/GenBank/DDBJ whole genome shotgun (WGS) entry which is preliminary data.</text>
</comment>
<proteinExistence type="predicted"/>
<gene>
    <name evidence="2" type="ORF">DPMN_131828</name>
</gene>
<organism evidence="2 3">
    <name type="scientific">Dreissena polymorpha</name>
    <name type="common">Zebra mussel</name>
    <name type="synonym">Mytilus polymorpha</name>
    <dbReference type="NCBI Taxonomy" id="45954"/>
    <lineage>
        <taxon>Eukaryota</taxon>
        <taxon>Metazoa</taxon>
        <taxon>Spiralia</taxon>
        <taxon>Lophotrochozoa</taxon>
        <taxon>Mollusca</taxon>
        <taxon>Bivalvia</taxon>
        <taxon>Autobranchia</taxon>
        <taxon>Heteroconchia</taxon>
        <taxon>Euheterodonta</taxon>
        <taxon>Imparidentia</taxon>
        <taxon>Neoheterodontei</taxon>
        <taxon>Myida</taxon>
        <taxon>Dreissenoidea</taxon>
        <taxon>Dreissenidae</taxon>
        <taxon>Dreissena</taxon>
    </lineage>
</organism>
<sequence length="73" mass="8430">MLIYVHDWSVRYMLMYLEWYRYIKCGEHPCLKGVVYVQHTASSRIERSDVRTPGGVLWNPGPFHRPGSGGCTA</sequence>
<evidence type="ECO:0000256" key="1">
    <source>
        <dbReference type="SAM" id="MobiDB-lite"/>
    </source>
</evidence>
<evidence type="ECO:0000313" key="2">
    <source>
        <dbReference type="EMBL" id="KAH3803564.1"/>
    </source>
</evidence>
<dbReference type="EMBL" id="JAIWYP010000006">
    <property type="protein sequence ID" value="KAH3803564.1"/>
    <property type="molecule type" value="Genomic_DNA"/>
</dbReference>
<accession>A0A9D4FTW6</accession>
<feature type="region of interest" description="Disordered" evidence="1">
    <location>
        <begin position="52"/>
        <end position="73"/>
    </location>
</feature>
<keyword evidence="3" id="KW-1185">Reference proteome</keyword>
<dbReference type="Proteomes" id="UP000828390">
    <property type="component" value="Unassembled WGS sequence"/>
</dbReference>
<reference evidence="2" key="2">
    <citation type="submission" date="2020-11" db="EMBL/GenBank/DDBJ databases">
        <authorList>
            <person name="McCartney M.A."/>
            <person name="Auch B."/>
            <person name="Kono T."/>
            <person name="Mallez S."/>
            <person name="Becker A."/>
            <person name="Gohl D.M."/>
            <person name="Silverstein K.A.T."/>
            <person name="Koren S."/>
            <person name="Bechman K.B."/>
            <person name="Herman A."/>
            <person name="Abrahante J.E."/>
            <person name="Garbe J."/>
        </authorList>
    </citation>
    <scope>NUCLEOTIDE SEQUENCE</scope>
    <source>
        <strain evidence="2">Duluth1</strain>
        <tissue evidence="2">Whole animal</tissue>
    </source>
</reference>
<evidence type="ECO:0000313" key="3">
    <source>
        <dbReference type="Proteomes" id="UP000828390"/>
    </source>
</evidence>